<evidence type="ECO:0000256" key="1">
    <source>
        <dbReference type="SAM" id="MobiDB-lite"/>
    </source>
</evidence>
<feature type="compositionally biased region" description="Low complexity" evidence="1">
    <location>
        <begin position="132"/>
        <end position="144"/>
    </location>
</feature>
<reference evidence="2" key="1">
    <citation type="journal article" date="2022" name="bioRxiv">
        <title>Sequencing and chromosome-scale assembly of the giantPleurodeles waltlgenome.</title>
        <authorList>
            <person name="Brown T."/>
            <person name="Elewa A."/>
            <person name="Iarovenko S."/>
            <person name="Subramanian E."/>
            <person name="Araus A.J."/>
            <person name="Petzold A."/>
            <person name="Susuki M."/>
            <person name="Suzuki K.-i.T."/>
            <person name="Hayashi T."/>
            <person name="Toyoda A."/>
            <person name="Oliveira C."/>
            <person name="Osipova E."/>
            <person name="Leigh N.D."/>
            <person name="Simon A."/>
            <person name="Yun M.H."/>
        </authorList>
    </citation>
    <scope>NUCLEOTIDE SEQUENCE</scope>
    <source>
        <strain evidence="2">20211129_DDA</strain>
        <tissue evidence="2">Liver</tissue>
    </source>
</reference>
<evidence type="ECO:0000313" key="2">
    <source>
        <dbReference type="EMBL" id="KAJ1098410.1"/>
    </source>
</evidence>
<proteinExistence type="predicted"/>
<dbReference type="EMBL" id="JANPWB010000014">
    <property type="protein sequence ID" value="KAJ1098410.1"/>
    <property type="molecule type" value="Genomic_DNA"/>
</dbReference>
<comment type="caution">
    <text evidence="2">The sequence shown here is derived from an EMBL/GenBank/DDBJ whole genome shotgun (WGS) entry which is preliminary data.</text>
</comment>
<organism evidence="2 3">
    <name type="scientific">Pleurodeles waltl</name>
    <name type="common">Iberian ribbed newt</name>
    <dbReference type="NCBI Taxonomy" id="8319"/>
    <lineage>
        <taxon>Eukaryota</taxon>
        <taxon>Metazoa</taxon>
        <taxon>Chordata</taxon>
        <taxon>Craniata</taxon>
        <taxon>Vertebrata</taxon>
        <taxon>Euteleostomi</taxon>
        <taxon>Amphibia</taxon>
        <taxon>Batrachia</taxon>
        <taxon>Caudata</taxon>
        <taxon>Salamandroidea</taxon>
        <taxon>Salamandridae</taxon>
        <taxon>Pleurodelinae</taxon>
        <taxon>Pleurodeles</taxon>
    </lineage>
</organism>
<dbReference type="AlphaFoldDB" id="A0AAV7M6J0"/>
<feature type="region of interest" description="Disordered" evidence="1">
    <location>
        <begin position="117"/>
        <end position="165"/>
    </location>
</feature>
<dbReference type="Proteomes" id="UP001066276">
    <property type="component" value="Chromosome 10"/>
</dbReference>
<keyword evidence="3" id="KW-1185">Reference proteome</keyword>
<sequence>MEYYAEEDEHYQEKAEVAFEHQMEERLVQALGHHVQDSDNKALIKALKPFTQPLVRFGQKELMGRPPSETLNSENQSDDVGLVPRASTGYLSSVEIFTQMATSALKDHEYGQGVSLATETFPSPSVPQAEESQYSSFHSSDSDQALAETKKPAKRKRKTDHTSTETVVQNNLFFDPEGIIHPRSTEWVPCLEVAHYVQEMLRKRFDKDMCNTLSSRCPCPSLLSKVADTPELDPRVDTSLKKFTKDPKKGLDRAELVRTSFLTSQGP</sequence>
<feature type="region of interest" description="Disordered" evidence="1">
    <location>
        <begin position="58"/>
        <end position="81"/>
    </location>
</feature>
<accession>A0AAV7M6J0</accession>
<name>A0AAV7M6J0_PLEWA</name>
<gene>
    <name evidence="2" type="ORF">NDU88_003521</name>
</gene>
<protein>
    <submittedName>
        <fullName evidence="2">Uncharacterized protein</fullName>
    </submittedName>
</protein>
<evidence type="ECO:0000313" key="3">
    <source>
        <dbReference type="Proteomes" id="UP001066276"/>
    </source>
</evidence>